<evidence type="ECO:0000313" key="1">
    <source>
        <dbReference type="EMBL" id="AIC11007.1"/>
    </source>
</evidence>
<proteinExistence type="predicted"/>
<protein>
    <submittedName>
        <fullName evidence="1">Uncharacterized protein</fullName>
    </submittedName>
</protein>
<accession>A0A060HDK9</accession>
<dbReference type="PATRIC" id="fig|155920.8.peg.551"/>
<evidence type="ECO:0000313" key="2">
    <source>
        <dbReference type="Proteomes" id="UP000027215"/>
    </source>
</evidence>
<dbReference type="HOGENOM" id="CLU_3207170_0_0_6"/>
<reference evidence="1 2" key="1">
    <citation type="submission" date="2013-08" db="EMBL/GenBank/DDBJ databases">
        <authorList>
            <person name="Stouthamer R."/>
            <person name="Nunney L."/>
        </authorList>
    </citation>
    <scope>NUCLEOTIDE SEQUENCE [LARGE SCALE GENOMIC DNA]</scope>
    <source>
        <strain evidence="2">ann-1</strain>
    </source>
</reference>
<sequence>MDVVDLCGADEASDETCLMDGNEKIWGVHVMIYADVDALYRVGCV</sequence>
<dbReference type="AlphaFoldDB" id="A0A060HDK9"/>
<organism evidence="1 2">
    <name type="scientific">Xylella fastidiosa subsp. sandyi Ann-1</name>
    <dbReference type="NCBI Taxonomy" id="155920"/>
    <lineage>
        <taxon>Bacteria</taxon>
        <taxon>Pseudomonadati</taxon>
        <taxon>Pseudomonadota</taxon>
        <taxon>Gammaproteobacteria</taxon>
        <taxon>Lysobacterales</taxon>
        <taxon>Lysobacteraceae</taxon>
        <taxon>Xylella</taxon>
    </lineage>
</organism>
<dbReference type="Proteomes" id="UP000027215">
    <property type="component" value="Chromosome"/>
</dbReference>
<dbReference type="KEGG" id="xfs:D934_02265"/>
<dbReference type="EMBL" id="CP006696">
    <property type="protein sequence ID" value="AIC11007.1"/>
    <property type="molecule type" value="Genomic_DNA"/>
</dbReference>
<gene>
    <name evidence="1" type="ORF">D934_02265</name>
</gene>
<name>A0A060HDK9_XYLFS</name>